<gene>
    <name evidence="2" type="ORF">DPRO_3264</name>
</gene>
<protein>
    <recommendedName>
        <fullName evidence="4">Amphi-Trp domain-containing protein</fullName>
    </recommendedName>
</protein>
<keyword evidence="3" id="KW-1185">Reference proteome</keyword>
<feature type="compositionally biased region" description="Basic and acidic residues" evidence="1">
    <location>
        <begin position="71"/>
        <end position="85"/>
    </location>
</feature>
<accession>A0A2C8FCC3</accession>
<dbReference type="AlphaFoldDB" id="A0A2C8FCC3"/>
<sequence length="157" mass="17610">MEKKKISMKKEMACEDVIKHLETLLSELKDGRIVVKNEEETLILAPAETVSMEIEAKVKKDKRKFALKLKWKEAGDESTKEKTAEDLTPAVKGESSIVEKEEAEVPAKQSENKEVKKKDDAPPAKKEKAKPAKKKTEPKTKKKAAADKKKPAADKKK</sequence>
<dbReference type="RefSeq" id="WP_097012940.1">
    <property type="nucleotide sequence ID" value="NZ_LT907975.1"/>
</dbReference>
<dbReference type="Proteomes" id="UP000219215">
    <property type="component" value="Chromosome DPRO"/>
</dbReference>
<reference evidence="3" key="1">
    <citation type="submission" date="2017-09" db="EMBL/GenBank/DDBJ databases">
        <authorList>
            <person name="Regsiter A."/>
            <person name="William W."/>
        </authorList>
    </citation>
    <scope>NUCLEOTIDE SEQUENCE [LARGE SCALE GENOMIC DNA]</scope>
    <source>
        <strain evidence="3">500-1</strain>
    </source>
</reference>
<dbReference type="InterPro" id="IPR027598">
    <property type="entry name" value="Amphi-Trp_dom"/>
</dbReference>
<feature type="region of interest" description="Disordered" evidence="1">
    <location>
        <begin position="71"/>
        <end position="157"/>
    </location>
</feature>
<name>A0A2C8FCC3_9BACT</name>
<organism evidence="2 3">
    <name type="scientific">Pseudodesulfovibrio profundus</name>
    <dbReference type="NCBI Taxonomy" id="57320"/>
    <lineage>
        <taxon>Bacteria</taxon>
        <taxon>Pseudomonadati</taxon>
        <taxon>Thermodesulfobacteriota</taxon>
        <taxon>Desulfovibrionia</taxon>
        <taxon>Desulfovibrionales</taxon>
        <taxon>Desulfovibrionaceae</taxon>
    </lineage>
</organism>
<evidence type="ECO:0000256" key="1">
    <source>
        <dbReference type="SAM" id="MobiDB-lite"/>
    </source>
</evidence>
<dbReference type="NCBIfam" id="TIGR04354">
    <property type="entry name" value="amphi-Trp"/>
    <property type="match status" value="1"/>
</dbReference>
<dbReference type="EMBL" id="LT907975">
    <property type="protein sequence ID" value="SOB60176.1"/>
    <property type="molecule type" value="Genomic_DNA"/>
</dbReference>
<feature type="compositionally biased region" description="Basic and acidic residues" evidence="1">
    <location>
        <begin position="97"/>
        <end position="157"/>
    </location>
</feature>
<dbReference type="KEGG" id="pprf:DPRO_3264"/>
<evidence type="ECO:0000313" key="2">
    <source>
        <dbReference type="EMBL" id="SOB60176.1"/>
    </source>
</evidence>
<evidence type="ECO:0008006" key="4">
    <source>
        <dbReference type="Google" id="ProtNLM"/>
    </source>
</evidence>
<evidence type="ECO:0000313" key="3">
    <source>
        <dbReference type="Proteomes" id="UP000219215"/>
    </source>
</evidence>
<proteinExistence type="predicted"/>